<evidence type="ECO:0000256" key="1">
    <source>
        <dbReference type="SAM" id="MobiDB-lite"/>
    </source>
</evidence>
<proteinExistence type="predicted"/>
<protein>
    <recommendedName>
        <fullName evidence="5">YqaJ viral recombinase domain-containing protein</fullName>
    </recommendedName>
</protein>
<accession>A0A2S2NZZ2</accession>
<reference evidence="4" key="1">
    <citation type="submission" date="2018-04" db="EMBL/GenBank/DDBJ databases">
        <title>Transcriptome of Schizaphis graminum biotype I.</title>
        <authorList>
            <person name="Scully E.D."/>
            <person name="Geib S.M."/>
            <person name="Palmer N.A."/>
            <person name="Koch K."/>
            <person name="Bradshaw J."/>
            <person name="Heng-Moss T."/>
            <person name="Sarath G."/>
        </authorList>
    </citation>
    <scope>NUCLEOTIDE SEQUENCE</scope>
</reference>
<feature type="domain" description="Mutator-like transposase" evidence="3">
    <location>
        <begin position="2"/>
        <end position="219"/>
    </location>
</feature>
<dbReference type="InterPro" id="IPR051703">
    <property type="entry name" value="NF-kappa-B_Signaling_Reg"/>
</dbReference>
<feature type="domain" description="YqaJ viral recombinase" evidence="2">
    <location>
        <begin position="549"/>
        <end position="634"/>
    </location>
</feature>
<feature type="domain" description="Mutator-like transposase" evidence="3">
    <location>
        <begin position="243"/>
        <end position="361"/>
    </location>
</feature>
<evidence type="ECO:0000259" key="3">
    <source>
        <dbReference type="Pfam" id="PF20700"/>
    </source>
</evidence>
<feature type="region of interest" description="Disordered" evidence="1">
    <location>
        <begin position="478"/>
        <end position="505"/>
    </location>
</feature>
<dbReference type="PANTHER" id="PTHR46609:SF8">
    <property type="entry name" value="YQAJ VIRAL RECOMBINASE DOMAIN-CONTAINING PROTEIN"/>
    <property type="match status" value="1"/>
</dbReference>
<sequence>MSMVFVSEKRCGFFSKFKFQCQMCNIETIISSEPTNETYLPINKAVINGTVAIGIGQTQLFELSSALEIPCMANSTFSRQHEDLSSNIHNLAWDEIRKAGEEERQLAIEAGDIDVDGIPFCSVVADGQWSKRSYKTKYDSLSGVATIIGFKTKKVLFIGIRNRYCVICNRAEIKNITPLDHTCFLNWTKSATGMEADGVAEGFLKSVDLHNMKFKRLIGEYLLVSKIFLTVLRQKITFKIMYLPITHFLGDGDSSVTKRLKEILPYGPHFLVEKIECRNHMLRNYMQKLTAITKKTNYPIELRKFIIGHLMRFRTAIVRAIRYRKNENVSQTQQISSLAKDVHNTPYHIMGQHSNCDAYFCNKKTLADENLVLRAENCGMMMEINTIINRLVINSKSLILDLDNNICEQFNSLINKYIGGKRINLSQRNAYNARVEAAVIAFNSKQYLRAIMKNITTKSPGQFGKKFLKDANRKRLNNTKRRELFPTTSKNRNKKSGPDENYGLAEELPEDIYPEELEKQKVDFINKLREIDIDNLEKDTREQAKSPLWFSERRKRITASRVGKISKMRPYTSCKKTVHELLYGELNYKIKSIEYGRVMETVAKQKFEDIFNLSIKPVGLCVDENVPYIAASPGTQIDIFKITLIYYCGF</sequence>
<dbReference type="InterPro" id="IPR011335">
    <property type="entry name" value="Restrct_endonuc-II-like"/>
</dbReference>
<dbReference type="GO" id="GO:0006281">
    <property type="term" value="P:DNA repair"/>
    <property type="evidence" value="ECO:0007669"/>
    <property type="project" value="UniProtKB-ARBA"/>
</dbReference>
<dbReference type="EMBL" id="GGMR01009909">
    <property type="protein sequence ID" value="MBY22528.1"/>
    <property type="molecule type" value="Transcribed_RNA"/>
</dbReference>
<dbReference type="SUPFAM" id="SSF52980">
    <property type="entry name" value="Restriction endonuclease-like"/>
    <property type="match status" value="1"/>
</dbReference>
<dbReference type="Gene3D" id="3.90.320.10">
    <property type="match status" value="1"/>
</dbReference>
<evidence type="ECO:0000259" key="2">
    <source>
        <dbReference type="Pfam" id="PF09588"/>
    </source>
</evidence>
<dbReference type="InterPro" id="IPR011604">
    <property type="entry name" value="PDDEXK-like_dom_sf"/>
</dbReference>
<evidence type="ECO:0008006" key="5">
    <source>
        <dbReference type="Google" id="ProtNLM"/>
    </source>
</evidence>
<name>A0A2S2NZZ2_SCHGA</name>
<dbReference type="AlphaFoldDB" id="A0A2S2NZZ2"/>
<dbReference type="InterPro" id="IPR049012">
    <property type="entry name" value="Mutator_transp_dom"/>
</dbReference>
<evidence type="ECO:0000313" key="4">
    <source>
        <dbReference type="EMBL" id="MBY22528.1"/>
    </source>
</evidence>
<organism evidence="4">
    <name type="scientific">Schizaphis graminum</name>
    <name type="common">Green bug aphid</name>
    <dbReference type="NCBI Taxonomy" id="13262"/>
    <lineage>
        <taxon>Eukaryota</taxon>
        <taxon>Metazoa</taxon>
        <taxon>Ecdysozoa</taxon>
        <taxon>Arthropoda</taxon>
        <taxon>Hexapoda</taxon>
        <taxon>Insecta</taxon>
        <taxon>Pterygota</taxon>
        <taxon>Neoptera</taxon>
        <taxon>Paraneoptera</taxon>
        <taxon>Hemiptera</taxon>
        <taxon>Sternorrhyncha</taxon>
        <taxon>Aphidomorpha</taxon>
        <taxon>Aphidoidea</taxon>
        <taxon>Aphididae</taxon>
        <taxon>Aphidini</taxon>
        <taxon>Schizaphis</taxon>
    </lineage>
</organism>
<dbReference type="PANTHER" id="PTHR46609">
    <property type="entry name" value="EXONUCLEASE, PHAGE-TYPE/RECB, C-TERMINAL DOMAIN-CONTAINING PROTEIN"/>
    <property type="match status" value="1"/>
</dbReference>
<dbReference type="Pfam" id="PF20700">
    <property type="entry name" value="Mutator"/>
    <property type="match status" value="2"/>
</dbReference>
<gene>
    <name evidence="4" type="ORF">g.29285</name>
</gene>
<dbReference type="InterPro" id="IPR019080">
    <property type="entry name" value="YqaJ_viral_recombinase"/>
</dbReference>
<dbReference type="Pfam" id="PF09588">
    <property type="entry name" value="YqaJ"/>
    <property type="match status" value="1"/>
</dbReference>